<keyword evidence="1" id="KW-0812">Transmembrane</keyword>
<dbReference type="Pfam" id="PF02517">
    <property type="entry name" value="Rce1-like"/>
    <property type="match status" value="1"/>
</dbReference>
<dbReference type="InterPro" id="IPR003675">
    <property type="entry name" value="Rce1/LyrA-like_dom"/>
</dbReference>
<sequence>MAITTAGDICALYPLCPILLHCSTLMHLSPLRNTPHVLHAAAAVTEYAFVLSTLVFPSFCFSLPSPFPFPEGEGGAFYVRLFLNALSEEVLFRAYIPERLCHHATSCTARACGEVLSVLLFALAHRPAGSATLFAGAAGAALRVLFVREKKRSGSRARASALCTAVHALWNAYAIAAAAR</sequence>
<name>A0A0H3BK92_TREPS</name>
<dbReference type="KEGG" id="tpp:TPASS_0335"/>
<organism evidence="3 4">
    <name type="scientific">Treponema pallidum subsp. pallidum (strain SS14)</name>
    <dbReference type="NCBI Taxonomy" id="455434"/>
    <lineage>
        <taxon>Bacteria</taxon>
        <taxon>Pseudomonadati</taxon>
        <taxon>Spirochaetota</taxon>
        <taxon>Spirochaetia</taxon>
        <taxon>Spirochaetales</taxon>
        <taxon>Treponemataceae</taxon>
        <taxon>Treponema</taxon>
    </lineage>
</organism>
<dbReference type="GeneID" id="93876826"/>
<evidence type="ECO:0000259" key="2">
    <source>
        <dbReference type="Pfam" id="PF02517"/>
    </source>
</evidence>
<gene>
    <name evidence="3" type="ordered locus">TPASS_0335</name>
</gene>
<dbReference type="RefSeq" id="WP_010881783.1">
    <property type="nucleotide sequence ID" value="NC_010741.1"/>
</dbReference>
<dbReference type="AlphaFoldDB" id="A0A0H3BK92"/>
<feature type="transmembrane region" description="Helical" evidence="1">
    <location>
        <begin position="37"/>
        <end position="59"/>
    </location>
</feature>
<feature type="domain" description="CAAX prenyl protease 2/Lysostaphin resistance protein A-like" evidence="2">
    <location>
        <begin position="77"/>
        <end position="172"/>
    </location>
</feature>
<dbReference type="Proteomes" id="UP000001202">
    <property type="component" value="Chromosome"/>
</dbReference>
<keyword evidence="1" id="KW-0472">Membrane</keyword>
<feature type="transmembrane region" description="Helical" evidence="1">
    <location>
        <begin position="128"/>
        <end position="147"/>
    </location>
</feature>
<reference evidence="3 4" key="1">
    <citation type="journal article" date="2008" name="BMC Microbiol.">
        <title>Complete genome sequence of Treponema pallidum ssp. pallidum strain SS14 determined with oligonucleotide arrays.</title>
        <authorList>
            <person name="Matejkova P."/>
            <person name="Strouhal M."/>
            <person name="Smajs D."/>
            <person name="Norris S.J."/>
            <person name="Palzkill T."/>
            <person name="Petrosino J.F."/>
            <person name="Sodergren E."/>
            <person name="Norton J.E."/>
            <person name="Singh J."/>
            <person name="Richmond T.A."/>
            <person name="Molla M.N."/>
            <person name="Albert T.J."/>
            <person name="Weinstock G.M."/>
        </authorList>
    </citation>
    <scope>NUCLEOTIDE SEQUENCE [LARGE SCALE GENOMIC DNA]</scope>
    <source>
        <strain evidence="3 4">SS14</strain>
    </source>
</reference>
<keyword evidence="1" id="KW-1133">Transmembrane helix</keyword>
<protein>
    <recommendedName>
        <fullName evidence="2">CAAX prenyl protease 2/Lysostaphin resistance protein A-like domain-containing protein</fullName>
    </recommendedName>
</protein>
<accession>A0A0H3BK92</accession>
<evidence type="ECO:0000313" key="4">
    <source>
        <dbReference type="Proteomes" id="UP000001202"/>
    </source>
</evidence>
<evidence type="ECO:0000313" key="3">
    <source>
        <dbReference type="EMBL" id="ACD70761.1"/>
    </source>
</evidence>
<proteinExistence type="predicted"/>
<dbReference type="GO" id="GO:0004175">
    <property type="term" value="F:endopeptidase activity"/>
    <property type="evidence" value="ECO:0007669"/>
    <property type="project" value="UniProtKB-ARBA"/>
</dbReference>
<dbReference type="GO" id="GO:0080120">
    <property type="term" value="P:CAAX-box protein maturation"/>
    <property type="evidence" value="ECO:0007669"/>
    <property type="project" value="UniProtKB-ARBA"/>
</dbReference>
<evidence type="ECO:0000256" key="1">
    <source>
        <dbReference type="SAM" id="Phobius"/>
    </source>
</evidence>
<dbReference type="PATRIC" id="fig|455434.6.peg.335"/>
<dbReference type="EMBL" id="CP000805">
    <property type="protein sequence ID" value="ACD70761.1"/>
    <property type="molecule type" value="Genomic_DNA"/>
</dbReference>